<protein>
    <recommendedName>
        <fullName evidence="1">AB hydrolase-1 domain-containing protein</fullName>
    </recommendedName>
</protein>
<evidence type="ECO:0000259" key="1">
    <source>
        <dbReference type="Pfam" id="PF12697"/>
    </source>
</evidence>
<dbReference type="Gene3D" id="3.40.50.1820">
    <property type="entry name" value="alpha/beta hydrolase"/>
    <property type="match status" value="1"/>
</dbReference>
<name>A0A0G4FAS5_9ALVE</name>
<dbReference type="VEuPathDB" id="CryptoDB:Cvel_16049"/>
<organism evidence="2">
    <name type="scientific">Chromera velia CCMP2878</name>
    <dbReference type="NCBI Taxonomy" id="1169474"/>
    <lineage>
        <taxon>Eukaryota</taxon>
        <taxon>Sar</taxon>
        <taxon>Alveolata</taxon>
        <taxon>Colpodellida</taxon>
        <taxon>Chromeraceae</taxon>
        <taxon>Chromera</taxon>
    </lineage>
</organism>
<dbReference type="InterPro" id="IPR029058">
    <property type="entry name" value="AB_hydrolase_fold"/>
</dbReference>
<dbReference type="Pfam" id="PF12697">
    <property type="entry name" value="Abhydrolase_6"/>
    <property type="match status" value="1"/>
</dbReference>
<reference evidence="2" key="1">
    <citation type="submission" date="2014-11" db="EMBL/GenBank/DDBJ databases">
        <authorList>
            <person name="Otto D Thomas"/>
            <person name="Naeem Raeece"/>
        </authorList>
    </citation>
    <scope>NUCLEOTIDE SEQUENCE</scope>
</reference>
<dbReference type="EMBL" id="CDMZ01000244">
    <property type="protein sequence ID" value="CEM10005.1"/>
    <property type="molecule type" value="Genomic_DNA"/>
</dbReference>
<dbReference type="InterPro" id="IPR000073">
    <property type="entry name" value="AB_hydrolase_1"/>
</dbReference>
<proteinExistence type="predicted"/>
<feature type="domain" description="AB hydrolase-1" evidence="1">
    <location>
        <begin position="41"/>
        <end position="115"/>
    </location>
</feature>
<dbReference type="AlphaFoldDB" id="A0A0G4FAS5"/>
<accession>A0A0G4FAS5</accession>
<dbReference type="SUPFAM" id="SSF53474">
    <property type="entry name" value="alpha/beta-Hydrolases"/>
    <property type="match status" value="1"/>
</dbReference>
<dbReference type="PANTHER" id="PTHR43689:SF8">
    <property type="entry name" value="ALPHA_BETA-HYDROLASES SUPERFAMILY PROTEIN"/>
    <property type="match status" value="1"/>
</dbReference>
<dbReference type="PANTHER" id="PTHR43689">
    <property type="entry name" value="HYDROLASE"/>
    <property type="match status" value="1"/>
</dbReference>
<evidence type="ECO:0000313" key="2">
    <source>
        <dbReference type="EMBL" id="CEM10005.1"/>
    </source>
</evidence>
<gene>
    <name evidence="2" type="ORF">Cvel_16049</name>
</gene>
<sequence length="124" mass="14172">MIRNEIGDFMLKKSFTSRKALTKEVLAGYRRPMQRPDWDVGMFEFARQYSPLGDGLNRVQARTLVVIGGDDKMISPHDKNSLSRSLITTNLQFMRIVIPKCGHLPQEERPDEFVSAVDSSLFLL</sequence>